<protein>
    <recommendedName>
        <fullName evidence="3">YolD-like family protein</fullName>
    </recommendedName>
</protein>
<organism evidence="1 2">
    <name type="scientific">Calditerricola satsumensis</name>
    <dbReference type="NCBI Taxonomy" id="373054"/>
    <lineage>
        <taxon>Bacteria</taxon>
        <taxon>Bacillati</taxon>
        <taxon>Bacillota</taxon>
        <taxon>Bacilli</taxon>
        <taxon>Bacillales</taxon>
        <taxon>Bacillaceae</taxon>
        <taxon>Calditerricola</taxon>
    </lineage>
</organism>
<proteinExistence type="predicted"/>
<dbReference type="AlphaFoldDB" id="A0A8J3F9X7"/>
<dbReference type="RefSeq" id="WP_054671522.1">
    <property type="nucleotide sequence ID" value="NZ_BMOF01000016.1"/>
</dbReference>
<name>A0A8J3F9X7_9BACI</name>
<sequence length="116" mass="13047">MSLLRYYRHNFLYAGHRILLPEHREAFLDQERAAGVLPRPVLDPQQQEACARALSAALRLGCPVTLTVYHPDGYRTVHGRVRRVDPLAGRVELVTETGRRALPLADIVDVTLPSEP</sequence>
<dbReference type="InterPro" id="IPR014962">
    <property type="entry name" value="YolD"/>
</dbReference>
<reference evidence="1" key="1">
    <citation type="journal article" date="2014" name="Int. J. Syst. Evol. Microbiol.">
        <title>Complete genome sequence of Corynebacterium casei LMG S-19264T (=DSM 44701T), isolated from a smear-ripened cheese.</title>
        <authorList>
            <consortium name="US DOE Joint Genome Institute (JGI-PGF)"/>
            <person name="Walter F."/>
            <person name="Albersmeier A."/>
            <person name="Kalinowski J."/>
            <person name="Ruckert C."/>
        </authorList>
    </citation>
    <scope>NUCLEOTIDE SEQUENCE</scope>
    <source>
        <strain evidence="1">JCM 14719</strain>
    </source>
</reference>
<evidence type="ECO:0000313" key="2">
    <source>
        <dbReference type="Proteomes" id="UP000637720"/>
    </source>
</evidence>
<gene>
    <name evidence="1" type="ORF">GCM10007043_10820</name>
</gene>
<comment type="caution">
    <text evidence="1">The sequence shown here is derived from an EMBL/GenBank/DDBJ whole genome shotgun (WGS) entry which is preliminary data.</text>
</comment>
<accession>A0A8J3F9X7</accession>
<dbReference type="Pfam" id="PF08863">
    <property type="entry name" value="YolD"/>
    <property type="match status" value="1"/>
</dbReference>
<evidence type="ECO:0008006" key="3">
    <source>
        <dbReference type="Google" id="ProtNLM"/>
    </source>
</evidence>
<keyword evidence="2" id="KW-1185">Reference proteome</keyword>
<reference evidence="1" key="2">
    <citation type="submission" date="2020-09" db="EMBL/GenBank/DDBJ databases">
        <authorList>
            <person name="Sun Q."/>
            <person name="Ohkuma M."/>
        </authorList>
    </citation>
    <scope>NUCLEOTIDE SEQUENCE</scope>
    <source>
        <strain evidence="1">JCM 14719</strain>
    </source>
</reference>
<dbReference type="EMBL" id="BMOF01000016">
    <property type="protein sequence ID" value="GGJ98684.1"/>
    <property type="molecule type" value="Genomic_DNA"/>
</dbReference>
<evidence type="ECO:0000313" key="1">
    <source>
        <dbReference type="EMBL" id="GGJ98684.1"/>
    </source>
</evidence>
<dbReference type="Proteomes" id="UP000637720">
    <property type="component" value="Unassembled WGS sequence"/>
</dbReference>